<sequence length="126" mass="13745">MGSAGLSSEIKIANPLERSIVADLSVAAMGGVVRGRIDVENLAIQLISDSARYAVQQSYANSSSDEYHQSQRASRGEGHITQTTIEQQWESQLINDAEFTANRQLPSVTFDVSVCKSPVRPNFAFK</sequence>
<proteinExistence type="predicted"/>
<keyword evidence="3" id="KW-1185">Reference proteome</keyword>
<protein>
    <submittedName>
        <fullName evidence="2">Uncharacterized protein</fullName>
    </submittedName>
</protein>
<dbReference type="RefSeq" id="WP_006035305.1">
    <property type="nucleotide sequence ID" value="NZ_AAQJ02000001.1"/>
</dbReference>
<name>A8PMH0_9COXI</name>
<evidence type="ECO:0000313" key="3">
    <source>
        <dbReference type="Proteomes" id="UP000054075"/>
    </source>
</evidence>
<organism evidence="2 3">
    <name type="scientific">Rickettsiella grylli</name>
    <dbReference type="NCBI Taxonomy" id="59196"/>
    <lineage>
        <taxon>Bacteria</taxon>
        <taxon>Pseudomonadati</taxon>
        <taxon>Pseudomonadota</taxon>
        <taxon>Gammaproteobacteria</taxon>
        <taxon>Legionellales</taxon>
        <taxon>Coxiellaceae</taxon>
        <taxon>Rickettsiella</taxon>
    </lineage>
</organism>
<dbReference type="AlphaFoldDB" id="A8PMH0"/>
<comment type="caution">
    <text evidence="2">The sequence shown here is derived from an EMBL/GenBank/DDBJ whole genome shotgun (WGS) entry which is preliminary data.</text>
</comment>
<feature type="region of interest" description="Disordered" evidence="1">
    <location>
        <begin position="61"/>
        <end position="84"/>
    </location>
</feature>
<reference evidence="2" key="2">
    <citation type="submission" date="2007-10" db="EMBL/GenBank/DDBJ databases">
        <authorList>
            <person name="Myers G.S."/>
        </authorList>
    </citation>
    <scope>NUCLEOTIDE SEQUENCE [LARGE SCALE GENOMIC DNA]</scope>
</reference>
<evidence type="ECO:0000313" key="2">
    <source>
        <dbReference type="EMBL" id="EDP46322.1"/>
    </source>
</evidence>
<evidence type="ECO:0000256" key="1">
    <source>
        <dbReference type="SAM" id="MobiDB-lite"/>
    </source>
</evidence>
<gene>
    <name evidence="2" type="ORF">RICGR_0724</name>
</gene>
<dbReference type="EMBL" id="AAQJ02000001">
    <property type="protein sequence ID" value="EDP46322.1"/>
    <property type="molecule type" value="Genomic_DNA"/>
</dbReference>
<reference evidence="2" key="1">
    <citation type="submission" date="2006-04" db="EMBL/GenBank/DDBJ databases">
        <authorList>
            <person name="Seshadri R."/>
            <person name="Federici B.A."/>
        </authorList>
    </citation>
    <scope>NUCLEOTIDE SEQUENCE [LARGE SCALE GENOMIC DNA]</scope>
</reference>
<dbReference type="Proteomes" id="UP000054075">
    <property type="component" value="Unassembled WGS sequence"/>
</dbReference>
<feature type="compositionally biased region" description="Basic and acidic residues" evidence="1">
    <location>
        <begin position="65"/>
        <end position="78"/>
    </location>
</feature>
<accession>A8PMH0</accession>